<feature type="transmembrane region" description="Helical" evidence="18">
    <location>
        <begin position="90"/>
        <end position="107"/>
    </location>
</feature>
<keyword evidence="13" id="KW-0830">Ubiquinone</keyword>
<dbReference type="GO" id="GO:0008137">
    <property type="term" value="F:NADH dehydrogenase (ubiquinone) activity"/>
    <property type="evidence" value="ECO:0007669"/>
    <property type="project" value="UniProtKB-EC"/>
</dbReference>
<evidence type="ECO:0000256" key="6">
    <source>
        <dbReference type="ARBA" id="ARBA00022660"/>
    </source>
</evidence>
<feature type="transmembrane region" description="Helical" evidence="18">
    <location>
        <begin position="425"/>
        <end position="453"/>
    </location>
</feature>
<feature type="transmembrane region" description="Helical" evidence="18">
    <location>
        <begin position="178"/>
        <end position="195"/>
    </location>
</feature>
<dbReference type="InterPro" id="IPR003945">
    <property type="entry name" value="NU5C-like"/>
</dbReference>
<keyword evidence="11 18" id="KW-1133">Transmembrane helix</keyword>
<evidence type="ECO:0000256" key="4">
    <source>
        <dbReference type="ARBA" id="ARBA00021096"/>
    </source>
</evidence>
<protein>
    <recommendedName>
        <fullName evidence="4">NADH-ubiquinone oxidoreductase chain 5</fullName>
        <ecNumber evidence="3">7.1.1.2</ecNumber>
    </recommendedName>
    <alternativeName>
        <fullName evidence="16">NADH dehydrogenase subunit 5</fullName>
    </alternativeName>
</protein>
<feature type="transmembrane region" description="Helical" evidence="18">
    <location>
        <begin position="459"/>
        <end position="479"/>
    </location>
</feature>
<evidence type="ECO:0000256" key="2">
    <source>
        <dbReference type="ARBA" id="ARBA00004448"/>
    </source>
</evidence>
<dbReference type="InterPro" id="IPR010934">
    <property type="entry name" value="NADH_DH_su5_C"/>
</dbReference>
<dbReference type="PANTHER" id="PTHR42829:SF2">
    <property type="entry name" value="NADH-UBIQUINONE OXIDOREDUCTASE CHAIN 5"/>
    <property type="match status" value="1"/>
</dbReference>
<dbReference type="GO" id="GO:0042773">
    <property type="term" value="P:ATP synthesis coupled electron transport"/>
    <property type="evidence" value="ECO:0007669"/>
    <property type="project" value="InterPro"/>
</dbReference>
<evidence type="ECO:0000259" key="20">
    <source>
        <dbReference type="Pfam" id="PF06455"/>
    </source>
</evidence>
<reference evidence="21" key="1">
    <citation type="submission" date="2013-10" db="EMBL/GenBank/DDBJ databases">
        <authorList>
            <person name="Chen S.I."/>
        </authorList>
    </citation>
    <scope>NUCLEOTIDE SEQUENCE</scope>
</reference>
<gene>
    <name evidence="21" type="primary">ND5</name>
</gene>
<feature type="transmembrane region" description="Helical" evidence="18">
    <location>
        <begin position="343"/>
        <end position="362"/>
    </location>
</feature>
<feature type="transmembrane region" description="Helical" evidence="18">
    <location>
        <begin position="273"/>
        <end position="299"/>
    </location>
</feature>
<evidence type="ECO:0000256" key="15">
    <source>
        <dbReference type="ARBA" id="ARBA00023136"/>
    </source>
</evidence>
<keyword evidence="6" id="KW-0679">Respiratory chain</keyword>
<evidence type="ECO:0000256" key="18">
    <source>
        <dbReference type="SAM" id="Phobius"/>
    </source>
</evidence>
<dbReference type="PANTHER" id="PTHR42829">
    <property type="entry name" value="NADH-UBIQUINONE OXIDOREDUCTASE CHAIN 5"/>
    <property type="match status" value="1"/>
</dbReference>
<evidence type="ECO:0000256" key="14">
    <source>
        <dbReference type="ARBA" id="ARBA00023128"/>
    </source>
</evidence>
<comment type="subcellular location">
    <subcellularLocation>
        <location evidence="2">Mitochondrion inner membrane</location>
        <topology evidence="2">Multi-pass membrane protein</topology>
    </subcellularLocation>
</comment>
<evidence type="ECO:0000256" key="7">
    <source>
        <dbReference type="ARBA" id="ARBA00022692"/>
    </source>
</evidence>
<dbReference type="EMBL" id="KF717094">
    <property type="protein sequence ID" value="AHC32046.1"/>
    <property type="molecule type" value="Genomic_DNA"/>
</dbReference>
<evidence type="ECO:0000256" key="13">
    <source>
        <dbReference type="ARBA" id="ARBA00023075"/>
    </source>
</evidence>
<dbReference type="GO" id="GO:0015990">
    <property type="term" value="P:electron transport coupled proton transport"/>
    <property type="evidence" value="ECO:0007669"/>
    <property type="project" value="TreeGrafter"/>
</dbReference>
<comment type="function">
    <text evidence="1">Core subunit of the mitochondrial membrane respiratory chain NADH dehydrogenase (Complex I) that is believed to belong to the minimal assembly required for catalysis. Complex I functions in the transfer of electrons from NADH to the respiratory chain. The immediate electron acceptor for the enzyme is believed to be ubiquinone.</text>
</comment>
<feature type="domain" description="NADH:quinone oxidoreductase/Mrp antiporter transmembrane" evidence="19">
    <location>
        <begin position="107"/>
        <end position="389"/>
    </location>
</feature>
<feature type="transmembrane region" description="Helical" evidence="18">
    <location>
        <begin position="49"/>
        <end position="78"/>
    </location>
</feature>
<keyword evidence="9" id="KW-1278">Translocase</keyword>
<feature type="transmembrane region" description="Helical" evidence="18">
    <location>
        <begin position="305"/>
        <end position="322"/>
    </location>
</feature>
<dbReference type="InterPro" id="IPR001750">
    <property type="entry name" value="ND/Mrp_TM"/>
</dbReference>
<name>A0A342CFH0_EUBRE</name>
<geneLocation type="mitochondrion" evidence="21"/>
<dbReference type="GO" id="GO:0003954">
    <property type="term" value="F:NADH dehydrogenase activity"/>
    <property type="evidence" value="ECO:0007669"/>
    <property type="project" value="TreeGrafter"/>
</dbReference>
<evidence type="ECO:0000256" key="12">
    <source>
        <dbReference type="ARBA" id="ARBA00023027"/>
    </source>
</evidence>
<evidence type="ECO:0000256" key="17">
    <source>
        <dbReference type="ARBA" id="ARBA00049551"/>
    </source>
</evidence>
<evidence type="ECO:0000259" key="19">
    <source>
        <dbReference type="Pfam" id="PF00361"/>
    </source>
</evidence>
<feature type="transmembrane region" description="Helical" evidence="18">
    <location>
        <begin position="7"/>
        <end position="29"/>
    </location>
</feature>
<keyword evidence="5" id="KW-0813">Transport</keyword>
<accession>A0A342CFH0</accession>
<feature type="transmembrane region" description="Helical" evidence="18">
    <location>
        <begin position="555"/>
        <end position="574"/>
    </location>
</feature>
<keyword evidence="15 18" id="KW-0472">Membrane</keyword>
<proteinExistence type="predicted"/>
<feature type="domain" description="NADH dehydrogenase subunit 5 C-terminal" evidence="20">
    <location>
        <begin position="394"/>
        <end position="573"/>
    </location>
</feature>
<comment type="catalytic activity">
    <reaction evidence="17">
        <text>a ubiquinone + NADH + 5 H(+)(in) = a ubiquinol + NAD(+) + 4 H(+)(out)</text>
        <dbReference type="Rhea" id="RHEA:29091"/>
        <dbReference type="Rhea" id="RHEA-COMP:9565"/>
        <dbReference type="Rhea" id="RHEA-COMP:9566"/>
        <dbReference type="ChEBI" id="CHEBI:15378"/>
        <dbReference type="ChEBI" id="CHEBI:16389"/>
        <dbReference type="ChEBI" id="CHEBI:17976"/>
        <dbReference type="ChEBI" id="CHEBI:57540"/>
        <dbReference type="ChEBI" id="CHEBI:57945"/>
        <dbReference type="EC" id="7.1.1.2"/>
    </reaction>
</comment>
<evidence type="ECO:0000313" key="21">
    <source>
        <dbReference type="EMBL" id="AHC32046.1"/>
    </source>
</evidence>
<keyword evidence="12" id="KW-0520">NAD</keyword>
<keyword evidence="8" id="KW-0999">Mitochondrion inner membrane</keyword>
<dbReference type="EC" id="7.1.1.2" evidence="3"/>
<feature type="transmembrane region" description="Helical" evidence="18">
    <location>
        <begin position="382"/>
        <end position="404"/>
    </location>
</feature>
<feature type="transmembrane region" description="Helical" evidence="18">
    <location>
        <begin position="152"/>
        <end position="172"/>
    </location>
</feature>
<keyword evidence="10" id="KW-0249">Electron transport</keyword>
<evidence type="ECO:0000256" key="5">
    <source>
        <dbReference type="ARBA" id="ARBA00022448"/>
    </source>
</evidence>
<dbReference type="GO" id="GO:0005743">
    <property type="term" value="C:mitochondrial inner membrane"/>
    <property type="evidence" value="ECO:0007669"/>
    <property type="project" value="UniProtKB-SubCell"/>
</dbReference>
<dbReference type="Pfam" id="PF00361">
    <property type="entry name" value="Proton_antipo_M"/>
    <property type="match status" value="1"/>
</dbReference>
<dbReference type="PRINTS" id="PR01435">
    <property type="entry name" value="NPOXDRDTASE5"/>
</dbReference>
<feature type="transmembrane region" description="Helical" evidence="18">
    <location>
        <begin position="216"/>
        <end position="238"/>
    </location>
</feature>
<evidence type="ECO:0000256" key="1">
    <source>
        <dbReference type="ARBA" id="ARBA00003257"/>
    </source>
</evidence>
<sequence>MYLLNLYFISGLFLMVFSFLCLFLGNYLFFKELSIFYEYEFFSLNSSELVMVLLFDWMTMFFIGVVFLISSMVIFYSWSYMYADINKNRFLVLVLLFVMSMMFMIISPNLISILLGWDGLGLVSYCLVIYYQNVKSYNAGMLTILSNRVGDAAILMAIAWMINYGSWNFYFYQIYMKMDSYMFIIGILVILAGITKSAQIPFSSWLPAAMAAPTPVSALVHSSTLVTAGVYLLIRFSVLMEDSILFKFLMFLGMLTMFMSGLGANFEFDLKKIIALSTLSQLGLMMTILGAGFMNLAFFHLLTHAFFKSLLFLCAGVLIHSFKDTQDIRSMGNVIKYMPMVSTYFNISNLALCGAPFLAGFYSKDLILEVMFLSDMNLVSFFFIFFSTGLTVSYSFRLLYWSFFSDFKLYSLFNLHDEDSVMNKSMFMLMMMSIMVGSMLMWLIMPVMSMVYIPLHLKLMVLYVIFMGLMMSYMFIYIYKLNNWKIWFKMSSFMGSMWFFPILSTYGVNFLVLKSGLLMKKSLDFGWLENLIYTNININLANLSSVIQKFHMNFIKIYLMIFVIWVFILMILIMI</sequence>
<evidence type="ECO:0000256" key="16">
    <source>
        <dbReference type="ARBA" id="ARBA00031027"/>
    </source>
</evidence>
<evidence type="ECO:0000256" key="11">
    <source>
        <dbReference type="ARBA" id="ARBA00022989"/>
    </source>
</evidence>
<keyword evidence="14 21" id="KW-0496">Mitochondrion</keyword>
<keyword evidence="7 18" id="KW-0812">Transmembrane</keyword>
<dbReference type="PRINTS" id="PR01434">
    <property type="entry name" value="NADHDHGNASE5"/>
</dbReference>
<dbReference type="AlphaFoldDB" id="A0A342CFH0"/>
<evidence type="ECO:0000256" key="9">
    <source>
        <dbReference type="ARBA" id="ARBA00022967"/>
    </source>
</evidence>
<feature type="transmembrane region" description="Helical" evidence="18">
    <location>
        <begin position="491"/>
        <end position="513"/>
    </location>
</feature>
<evidence type="ECO:0000256" key="8">
    <source>
        <dbReference type="ARBA" id="ARBA00022792"/>
    </source>
</evidence>
<organism evidence="21">
    <name type="scientific">Eubasilissa regina</name>
    <name type="common">Caddisfly</name>
    <dbReference type="NCBI Taxonomy" id="1435191"/>
    <lineage>
        <taxon>Eukaryota</taxon>
        <taxon>Metazoa</taxon>
        <taxon>Ecdysozoa</taxon>
        <taxon>Arthropoda</taxon>
        <taxon>Hexapoda</taxon>
        <taxon>Insecta</taxon>
        <taxon>Pterygota</taxon>
        <taxon>Neoptera</taxon>
        <taxon>Endopterygota</taxon>
        <taxon>Trichoptera</taxon>
        <taxon>Integripalpia</taxon>
        <taxon>Plenitentoria</taxon>
        <taxon>Phryganeoidea</taxon>
        <taxon>Phryganeidae</taxon>
        <taxon>Phryganeinae</taxon>
        <taxon>Eubasilissa</taxon>
    </lineage>
</organism>
<feature type="transmembrane region" description="Helical" evidence="18">
    <location>
        <begin position="244"/>
        <end position="266"/>
    </location>
</feature>
<evidence type="ECO:0000256" key="3">
    <source>
        <dbReference type="ARBA" id="ARBA00012944"/>
    </source>
</evidence>
<dbReference type="Pfam" id="PF06455">
    <property type="entry name" value="NADH5_C"/>
    <property type="match status" value="1"/>
</dbReference>
<evidence type="ECO:0000256" key="10">
    <source>
        <dbReference type="ARBA" id="ARBA00022982"/>
    </source>
</evidence>